<evidence type="ECO:0000313" key="2">
    <source>
        <dbReference type="EMBL" id="OXA97458.1"/>
    </source>
</evidence>
<evidence type="ECO:0000313" key="3">
    <source>
        <dbReference type="Proteomes" id="UP000198336"/>
    </source>
</evidence>
<accession>A0A226HU61</accession>
<keyword evidence="1" id="KW-1133">Transmembrane helix</keyword>
<reference evidence="2 3" key="1">
    <citation type="submission" date="2016-11" db="EMBL/GenBank/DDBJ databases">
        <title>Whole genomes of Flavobacteriaceae.</title>
        <authorList>
            <person name="Stine C."/>
            <person name="Li C."/>
            <person name="Tadesse D."/>
        </authorList>
    </citation>
    <scope>NUCLEOTIDE SEQUENCE [LARGE SCALE GENOMIC DNA]</scope>
    <source>
        <strain evidence="2 3">CCUG 59446</strain>
    </source>
</reference>
<evidence type="ECO:0000256" key="1">
    <source>
        <dbReference type="SAM" id="Phobius"/>
    </source>
</evidence>
<dbReference type="EMBL" id="MUHA01000025">
    <property type="protein sequence ID" value="OXA97458.1"/>
    <property type="molecule type" value="Genomic_DNA"/>
</dbReference>
<comment type="caution">
    <text evidence="2">The sequence shown here is derived from an EMBL/GenBank/DDBJ whole genome shotgun (WGS) entry which is preliminary data.</text>
</comment>
<dbReference type="Proteomes" id="UP000198336">
    <property type="component" value="Unassembled WGS sequence"/>
</dbReference>
<keyword evidence="3" id="KW-1185">Reference proteome</keyword>
<protein>
    <recommendedName>
        <fullName evidence="4">Glycosyltransferase 2-like domain-containing protein</fullName>
    </recommendedName>
</protein>
<gene>
    <name evidence="2" type="ORF">B0A75_15970</name>
</gene>
<keyword evidence="1" id="KW-0472">Membrane</keyword>
<organism evidence="2 3">
    <name type="scientific">Flavobacterium oncorhynchi</name>
    <dbReference type="NCBI Taxonomy" id="728056"/>
    <lineage>
        <taxon>Bacteria</taxon>
        <taxon>Pseudomonadati</taxon>
        <taxon>Bacteroidota</taxon>
        <taxon>Flavobacteriia</taxon>
        <taxon>Flavobacteriales</taxon>
        <taxon>Flavobacteriaceae</taxon>
        <taxon>Flavobacterium</taxon>
    </lineage>
</organism>
<keyword evidence="1" id="KW-0812">Transmembrane</keyword>
<dbReference type="InterPro" id="IPR029044">
    <property type="entry name" value="Nucleotide-diphossugar_trans"/>
</dbReference>
<name>A0A226HU61_9FLAO</name>
<dbReference type="RefSeq" id="WP_089055295.1">
    <property type="nucleotide sequence ID" value="NZ_MUHA01000025.1"/>
</dbReference>
<sequence length="300" mass="35732">MIKGFKNIILVVLYNENITSSITISSLIKNDCLENDFYLVIWDNSFEVIAEDELNILKRKNIQYDYIHKKENTSLSRIYNQIINCYCQIVSKIFIFDQDTIVDKEYFNLIEKAAFQNDDIGLFLPYVEKNGKVISPSKFKIAVNYSFFDREFKFGRTKAKKGIAFGSGMCLKTEIFKNRNLKFDENLSFYGVDYKFVLDYGELHNYFYIIDYELKHDLSFMNEEDVSIKIKRYKSNSYAWLYILFIRLNFIFQFIGISRLFLDTIKLSIKYKNFEFLKIFAHNLKFLVNNFSKINKTNSF</sequence>
<feature type="transmembrane region" description="Helical" evidence="1">
    <location>
        <begin position="239"/>
        <end position="262"/>
    </location>
</feature>
<dbReference type="SUPFAM" id="SSF53448">
    <property type="entry name" value="Nucleotide-diphospho-sugar transferases"/>
    <property type="match status" value="1"/>
</dbReference>
<proteinExistence type="predicted"/>
<dbReference type="AlphaFoldDB" id="A0A226HU61"/>
<evidence type="ECO:0008006" key="4">
    <source>
        <dbReference type="Google" id="ProtNLM"/>
    </source>
</evidence>
<dbReference type="Gene3D" id="3.90.550.10">
    <property type="entry name" value="Spore Coat Polysaccharide Biosynthesis Protein SpsA, Chain A"/>
    <property type="match status" value="1"/>
</dbReference>